<reference evidence="1" key="1">
    <citation type="submission" date="2020-08" db="EMBL/GenBank/DDBJ databases">
        <title>Multicomponent nature underlies the extraordinary mechanical properties of spider dragline silk.</title>
        <authorList>
            <person name="Kono N."/>
            <person name="Nakamura H."/>
            <person name="Mori M."/>
            <person name="Yoshida Y."/>
            <person name="Ohtoshi R."/>
            <person name="Malay A.D."/>
            <person name="Moran D.A.P."/>
            <person name="Tomita M."/>
            <person name="Numata K."/>
            <person name="Arakawa K."/>
        </authorList>
    </citation>
    <scope>NUCLEOTIDE SEQUENCE</scope>
</reference>
<proteinExistence type="predicted"/>
<dbReference type="AlphaFoldDB" id="A0A8X6M7V3"/>
<name>A0A8X6M7V3_9ARAC</name>
<gene>
    <name evidence="1" type="ORF">TNIN_337721</name>
</gene>
<accession>A0A8X6M7V3</accession>
<evidence type="ECO:0000313" key="1">
    <source>
        <dbReference type="EMBL" id="GFS29972.1"/>
    </source>
</evidence>
<keyword evidence="2" id="KW-1185">Reference proteome</keyword>
<protein>
    <submittedName>
        <fullName evidence="1">Uncharacterized protein</fullName>
    </submittedName>
</protein>
<organism evidence="1 2">
    <name type="scientific">Trichonephila inaurata madagascariensis</name>
    <dbReference type="NCBI Taxonomy" id="2747483"/>
    <lineage>
        <taxon>Eukaryota</taxon>
        <taxon>Metazoa</taxon>
        <taxon>Ecdysozoa</taxon>
        <taxon>Arthropoda</taxon>
        <taxon>Chelicerata</taxon>
        <taxon>Arachnida</taxon>
        <taxon>Araneae</taxon>
        <taxon>Araneomorphae</taxon>
        <taxon>Entelegynae</taxon>
        <taxon>Araneoidea</taxon>
        <taxon>Nephilidae</taxon>
        <taxon>Trichonephila</taxon>
        <taxon>Trichonephila inaurata</taxon>
    </lineage>
</organism>
<comment type="caution">
    <text evidence="1">The sequence shown here is derived from an EMBL/GenBank/DDBJ whole genome shotgun (WGS) entry which is preliminary data.</text>
</comment>
<dbReference type="EMBL" id="BMAV01024085">
    <property type="protein sequence ID" value="GFS29972.1"/>
    <property type="molecule type" value="Genomic_DNA"/>
</dbReference>
<evidence type="ECO:0000313" key="2">
    <source>
        <dbReference type="Proteomes" id="UP000886998"/>
    </source>
</evidence>
<sequence>MGRAVHLSDRGDSWAKITNHFRNACNPSTNSLALVKHPRQMKRVTIGQLEGSDVEKDKLDQGIFCGVQMGVGNEQINPLEKKEEKKAFKARTCVRLRKYCHENPNHKLQNRPRRHRGDRKDTKPILFWELDFPGTLWTFDGGDYTFSKAINTKKLV</sequence>
<dbReference type="Proteomes" id="UP000886998">
    <property type="component" value="Unassembled WGS sequence"/>
</dbReference>